<dbReference type="FunFam" id="3.40.50.11380:FF:000004">
    <property type="entry name" value="UDP-N-acetylglucosaminyltransferase (AFU_orthologue AFUA_1G03380)"/>
    <property type="match status" value="1"/>
</dbReference>
<evidence type="ECO:0000259" key="10">
    <source>
        <dbReference type="Pfam" id="PF13844"/>
    </source>
</evidence>
<organism evidence="11 12">
    <name type="scientific">Ascodesmis nigricans</name>
    <dbReference type="NCBI Taxonomy" id="341454"/>
    <lineage>
        <taxon>Eukaryota</taxon>
        <taxon>Fungi</taxon>
        <taxon>Dikarya</taxon>
        <taxon>Ascomycota</taxon>
        <taxon>Pezizomycotina</taxon>
        <taxon>Pezizomycetes</taxon>
        <taxon>Pezizales</taxon>
        <taxon>Ascodesmidaceae</taxon>
        <taxon>Ascodesmis</taxon>
    </lineage>
</organism>
<reference evidence="11 12" key="1">
    <citation type="submission" date="2019-04" db="EMBL/GenBank/DDBJ databases">
        <title>Comparative genomics and transcriptomics to analyze fruiting body development in filamentous ascomycetes.</title>
        <authorList>
            <consortium name="DOE Joint Genome Institute"/>
            <person name="Lutkenhaus R."/>
            <person name="Traeger S."/>
            <person name="Breuer J."/>
            <person name="Kuo A."/>
            <person name="Lipzen A."/>
            <person name="Pangilinan J."/>
            <person name="Dilworth D."/>
            <person name="Sandor L."/>
            <person name="Poggeler S."/>
            <person name="Barry K."/>
            <person name="Grigoriev I.V."/>
            <person name="Nowrousian M."/>
        </authorList>
    </citation>
    <scope>NUCLEOTIDE SEQUENCE [LARGE SCALE GENOMIC DNA]</scope>
    <source>
        <strain evidence="11 12">CBS 389.68</strain>
    </source>
</reference>
<keyword evidence="7 8" id="KW-0802">TPR repeat</keyword>
<evidence type="ECO:0000256" key="3">
    <source>
        <dbReference type="ARBA" id="ARBA00011970"/>
    </source>
</evidence>
<keyword evidence="6" id="KW-0677">Repeat</keyword>
<feature type="domain" description="O-GlcNAc transferase C-terminal" evidence="10">
    <location>
        <begin position="764"/>
        <end position="953"/>
    </location>
</feature>
<dbReference type="PANTHER" id="PTHR44998">
    <property type="match status" value="1"/>
</dbReference>
<dbReference type="EC" id="2.4.1.255" evidence="3"/>
<dbReference type="AlphaFoldDB" id="A0A4S2MTS1"/>
<dbReference type="Gene3D" id="3.40.50.11380">
    <property type="match status" value="1"/>
</dbReference>
<dbReference type="Proteomes" id="UP000298138">
    <property type="component" value="Unassembled WGS sequence"/>
</dbReference>
<evidence type="ECO:0000313" key="11">
    <source>
        <dbReference type="EMBL" id="TGZ79876.1"/>
    </source>
</evidence>
<sequence length="1256" mass="139188">MFSRESVAIWAHKTYIELLASIHGQHRSDAKSSGNASSPLKPHLFPRPPRTQRSPVSSLNSQTKSRSNTGYFFGTNTGGYQSPIGVSSPVQNLSHTSGYPFSMVDGTGMGMQGQKPLQVPTDSYIASAIPRHMNGLTSSLSLISPVSASPSPLSSPAVKQLEAISQARAALGTLEKLCAESGWTWIDGLLFGGCLAYGLGDLNSAISWFRRVLVVEERHVEALSNLALTFLSQNRREEAEQYWRLVVKTRPSHFEAVEHLIGLLVGDHRGKDVVETINFVENSLRRPHDASQISNTDTAFASSNRSPFNIPGSDIGRMVALIHAKGNMLYTLGDNIGAAKAFEEAVLLAIGIQRGGISVLIDRILNVLKADITHGNLAEIERTQSQAPVLLSPEKATMTAKLVFPPDGSLPGLRDVPKGSAEKAAISTTSNSLLSLAKIFQDGMSTGGGAAGRYGATVKDILALYYLSLALHASPSTANNVGILLASIQQSTPNGTLSGTVTDVSRGGPVDAGIRLALDYYNYGLRLDNNHAHLYTNLGSLLKDINQLPMAIEMYERAVKCDGTFDIALANLANAVKDQGRISDAIEYYRRAVKANPEFAEAVCGLANALNSVCDWKGRGGVVRDGGNRDRWHVDDNGMLNDARSPNAVSYGWMKRVVEIVEKQLKQGESWGLGVLGTEGMLDRFLAEIMAAQGGQWSDSRKAFLKREVTSWIGQPYEGAKIIRLIERSSQRTVWRWYHDKYTRGLQYPQSEYRRPTVPSALTTPSAPTVLPFHTFTCPLSAKQVRLISERNGLRISCSTLRSSWLSPTVYPPPAPPRPYLKVGYISSDFNNHPLAHLMQSVFGLHNPSRVKAHCYATTSSDNSEHRKQIERESPVFYNAHSWSPDQLIRQIVNDGIHILINLNGFTRGARNEIFAARPAPIQMSFMGFAGTLGAEWCDYLYADTTAVPTEMLRPHRDNVTVEDAVQGFKQNDLDNWVYAENIIYARYSFFCCDHRQSAPDAGMRGFTWEQEKTRRWEMRKQLFPQLQDDQVILGNFNQLYKIEPTTFRTWLKILSACPKAVLWLLRFPDLGQRNLHHLATIWAGESVASRIIFTDVAPKPQHISRAQVCDLFLDTPECNAHTTAADVLWSGTPLLTFPRHQHKMCSRIAASILRAAVPQNEDGRRVADRLVVGSEEEYLTRAVELVKGLRYVGEGEGEGELLRARKMLWEERWRNEAFDTRRWVADLEDAYWAAWGKWERGEGGDLWLTDLEAGA</sequence>
<evidence type="ECO:0000256" key="8">
    <source>
        <dbReference type="PROSITE-ProRule" id="PRU00339"/>
    </source>
</evidence>
<feature type="region of interest" description="Disordered" evidence="9">
    <location>
        <begin position="27"/>
        <end position="72"/>
    </location>
</feature>
<dbReference type="InParanoid" id="A0A4S2MTS1"/>
<name>A0A4S2MTS1_9PEZI</name>
<dbReference type="PROSITE" id="PS50005">
    <property type="entry name" value="TPR"/>
    <property type="match status" value="3"/>
</dbReference>
<feature type="repeat" description="TPR" evidence="8">
    <location>
        <begin position="220"/>
        <end position="253"/>
    </location>
</feature>
<dbReference type="GO" id="GO:0006493">
    <property type="term" value="P:protein O-linked glycosylation"/>
    <property type="evidence" value="ECO:0007669"/>
    <property type="project" value="TreeGrafter"/>
</dbReference>
<feature type="domain" description="O-GlcNAc transferase C-terminal" evidence="10">
    <location>
        <begin position="1026"/>
        <end position="1228"/>
    </location>
</feature>
<comment type="pathway">
    <text evidence="1">Protein modification; protein glycosylation.</text>
</comment>
<dbReference type="Pfam" id="PF13432">
    <property type="entry name" value="TPR_16"/>
    <property type="match status" value="2"/>
</dbReference>
<feature type="compositionally biased region" description="Polar residues" evidence="9">
    <location>
        <begin position="51"/>
        <end position="67"/>
    </location>
</feature>
<dbReference type="EMBL" id="ML220128">
    <property type="protein sequence ID" value="TGZ79876.1"/>
    <property type="molecule type" value="Genomic_DNA"/>
</dbReference>
<evidence type="ECO:0000256" key="2">
    <source>
        <dbReference type="ARBA" id="ARBA00005386"/>
    </source>
</evidence>
<keyword evidence="4" id="KW-0328">Glycosyltransferase</keyword>
<dbReference type="PANTHER" id="PTHR44998:SF1">
    <property type="entry name" value="UDP-N-ACETYLGLUCOSAMINE--PEPTIDE N-ACETYLGLUCOSAMINYLTRANSFERASE 110 KDA SUBUNIT"/>
    <property type="match status" value="1"/>
</dbReference>
<dbReference type="Pfam" id="PF13844">
    <property type="entry name" value="Glyco_transf_41"/>
    <property type="match status" value="2"/>
</dbReference>
<evidence type="ECO:0000313" key="12">
    <source>
        <dbReference type="Proteomes" id="UP000298138"/>
    </source>
</evidence>
<evidence type="ECO:0000256" key="5">
    <source>
        <dbReference type="ARBA" id="ARBA00022679"/>
    </source>
</evidence>
<accession>A0A4S2MTS1</accession>
<dbReference type="OrthoDB" id="421121at2759"/>
<feature type="repeat" description="TPR" evidence="8">
    <location>
        <begin position="532"/>
        <end position="565"/>
    </location>
</feature>
<evidence type="ECO:0000256" key="9">
    <source>
        <dbReference type="SAM" id="MobiDB-lite"/>
    </source>
</evidence>
<evidence type="ECO:0000256" key="6">
    <source>
        <dbReference type="ARBA" id="ARBA00022737"/>
    </source>
</evidence>
<comment type="similarity">
    <text evidence="2">Belongs to the glycosyltransferase 41 family. O-GlcNAc transferase subfamily.</text>
</comment>
<keyword evidence="12" id="KW-1185">Reference proteome</keyword>
<dbReference type="FunFam" id="1.25.40.10:FF:000552">
    <property type="entry name" value="UDP-N-acetylglucosaminyltransferase (AFU_orthologue AFUA_1G03380)"/>
    <property type="match status" value="1"/>
</dbReference>
<dbReference type="STRING" id="341454.A0A4S2MTS1"/>
<dbReference type="InterPro" id="IPR029489">
    <property type="entry name" value="OGT/SEC/SPY_C"/>
</dbReference>
<dbReference type="Gene3D" id="3.40.50.2000">
    <property type="entry name" value="Glycogen Phosphorylase B"/>
    <property type="match status" value="1"/>
</dbReference>
<proteinExistence type="inferred from homology"/>
<evidence type="ECO:0000256" key="7">
    <source>
        <dbReference type="ARBA" id="ARBA00022803"/>
    </source>
</evidence>
<feature type="repeat" description="TPR" evidence="8">
    <location>
        <begin position="566"/>
        <end position="599"/>
    </location>
</feature>
<evidence type="ECO:0000256" key="4">
    <source>
        <dbReference type="ARBA" id="ARBA00022676"/>
    </source>
</evidence>
<keyword evidence="5" id="KW-0808">Transferase</keyword>
<dbReference type="InterPro" id="IPR019734">
    <property type="entry name" value="TPR_rpt"/>
</dbReference>
<dbReference type="InterPro" id="IPR011990">
    <property type="entry name" value="TPR-like_helical_dom_sf"/>
</dbReference>
<evidence type="ECO:0000256" key="1">
    <source>
        <dbReference type="ARBA" id="ARBA00004922"/>
    </source>
</evidence>
<dbReference type="GO" id="GO:0097363">
    <property type="term" value="F:protein O-acetylglucosaminyltransferase activity"/>
    <property type="evidence" value="ECO:0007669"/>
    <property type="project" value="UniProtKB-EC"/>
</dbReference>
<protein>
    <recommendedName>
        <fullName evidence="3">protein O-GlcNAc transferase</fullName>
        <ecNumber evidence="3">2.4.1.255</ecNumber>
    </recommendedName>
</protein>
<dbReference type="SMART" id="SM00028">
    <property type="entry name" value="TPR"/>
    <property type="match status" value="5"/>
</dbReference>
<dbReference type="Pfam" id="PF13181">
    <property type="entry name" value="TPR_8"/>
    <property type="match status" value="1"/>
</dbReference>
<dbReference type="SUPFAM" id="SSF48452">
    <property type="entry name" value="TPR-like"/>
    <property type="match status" value="2"/>
</dbReference>
<gene>
    <name evidence="11" type="ORF">EX30DRAFT_308254</name>
</gene>
<dbReference type="Gene3D" id="1.25.40.10">
    <property type="entry name" value="Tetratricopeptide repeat domain"/>
    <property type="match status" value="3"/>
</dbReference>